<dbReference type="OrthoDB" id="3837969at2"/>
<evidence type="ECO:0000313" key="2">
    <source>
        <dbReference type="EMBL" id="KGN36548.1"/>
    </source>
</evidence>
<dbReference type="RefSeq" id="WP_035940818.1">
    <property type="nucleotide sequence ID" value="NZ_AVPL01000114.1"/>
</dbReference>
<organism evidence="2 3">
    <name type="scientific">Knoellia aerolata DSM 18566</name>
    <dbReference type="NCBI Taxonomy" id="1385519"/>
    <lineage>
        <taxon>Bacteria</taxon>
        <taxon>Bacillati</taxon>
        <taxon>Actinomycetota</taxon>
        <taxon>Actinomycetes</taxon>
        <taxon>Micrococcales</taxon>
        <taxon>Intrasporangiaceae</taxon>
        <taxon>Knoellia</taxon>
    </lineage>
</organism>
<name>A0A0A0JHG6_9MICO</name>
<proteinExistence type="predicted"/>
<dbReference type="EMBL" id="AVPL01000114">
    <property type="protein sequence ID" value="KGN36548.1"/>
    <property type="molecule type" value="Genomic_DNA"/>
</dbReference>
<accession>A0A0A0JHG6</accession>
<evidence type="ECO:0000256" key="1">
    <source>
        <dbReference type="SAM" id="MobiDB-lite"/>
    </source>
</evidence>
<feature type="region of interest" description="Disordered" evidence="1">
    <location>
        <begin position="135"/>
        <end position="156"/>
    </location>
</feature>
<gene>
    <name evidence="2" type="ORF">N801_01705</name>
</gene>
<dbReference type="Proteomes" id="UP000030013">
    <property type="component" value="Unassembled WGS sequence"/>
</dbReference>
<keyword evidence="3" id="KW-1185">Reference proteome</keyword>
<dbReference type="AlphaFoldDB" id="A0A0A0JHG6"/>
<dbReference type="eggNOG" id="ENOG5033QWQ">
    <property type="taxonomic scope" value="Bacteria"/>
</dbReference>
<sequence>MIASIRGRIRPTNIDGVLDRIIPIIDKSNIAPTLTGWAQPKSAAGAPRKYGSYTVRGVLIVMFQIAYAERPMSVAELFKTIWFDYNDAQLAKIGMGDLRTPQRIHAIATNERAERAEYQRLWDFIKTMFAPIDDTPMPANRRHTKDEAKTARAAASLNLKDQTDRRRTLVNDLIAATIDPTILDGWRGDIAIDEHVVNTATNSYQYFADTSRSKHGGAPMASWYPKQNRVGKGWHVGLTRIISTSRPYENRVPTLCLAIDVQQATAGNVAAALNCIDAMTERNLRPNKGHKDRQYLVTDMGYSRSTGFNVNALKRGYTLLMNLPKNERHFRDLGPAADPTGNDSGPYLFKSAILCPGAHRLTQQTILNPPGDDADLATLRAFAKQEAAIAARTMPLNGHPKIEVLRPAGRPKAGAAPAPTVIKLQVQCPAAAGKIRCPLLGQDHYTDPTKQHLPEIGTDAPFDHPPKVCRSQYTTLTLTPEQYRQYQPLMAGSWEHADWMASNRSRDEGFNAYLTRSEGGHLQDRSVYARRNPNITITIALGVATANLKAQGAWHAAIRRNNGQIPKEARAHIKARRDNLLAAA</sequence>
<protein>
    <submittedName>
        <fullName evidence="2">Uncharacterized protein</fullName>
    </submittedName>
</protein>
<comment type="caution">
    <text evidence="2">The sequence shown here is derived from an EMBL/GenBank/DDBJ whole genome shotgun (WGS) entry which is preliminary data.</text>
</comment>
<evidence type="ECO:0000313" key="3">
    <source>
        <dbReference type="Proteomes" id="UP000030013"/>
    </source>
</evidence>
<reference evidence="2 3" key="1">
    <citation type="submission" date="2013-08" db="EMBL/GenBank/DDBJ databases">
        <title>The genome sequence of Knoellia aerolata.</title>
        <authorList>
            <person name="Zhu W."/>
            <person name="Wang G."/>
        </authorList>
    </citation>
    <scope>NUCLEOTIDE SEQUENCE [LARGE SCALE GENOMIC DNA]</scope>
    <source>
        <strain evidence="2 3">DSM 18566</strain>
    </source>
</reference>